<dbReference type="PRINTS" id="PR00259">
    <property type="entry name" value="TMFOUR"/>
</dbReference>
<dbReference type="InterPro" id="IPR018499">
    <property type="entry name" value="Tetraspanin/Peripherin"/>
</dbReference>
<evidence type="ECO:0000256" key="6">
    <source>
        <dbReference type="RuleBase" id="RU361218"/>
    </source>
</evidence>
<keyword evidence="5 6" id="KW-0472">Membrane</keyword>
<dbReference type="InterPro" id="IPR008952">
    <property type="entry name" value="Tetraspanin_EC2_sf"/>
</dbReference>
<sequence>FKYLLSGIHNENHQFMTLLQLFAIAGIGVSIWMFVDPTIPLHFTQKSNDYLISTIIVLLASIILLIVALLGIYSVTKEARKALIASFCLLLIIVVAEVAAGVWGYINRDKLELHIRTSVQKTVREDYDADENVRKLFDTIQSKMHCCGAESPTDWTKGQEIIMAINNSPSMYSIPRSCCREGVSSFECAESANLKVGNTPDPRIIYDRGCYTLIMSKLSDSVCIIMIVGGVILAVQVLGLLLGLILSCSMNRSHRYKA</sequence>
<keyword evidence="4 6" id="KW-1133">Transmembrane helix</keyword>
<feature type="transmembrane region" description="Helical" evidence="6">
    <location>
        <begin position="15"/>
        <end position="35"/>
    </location>
</feature>
<accession>A0AAV8VXL6</accession>
<comment type="caution">
    <text evidence="7">The sequence shown here is derived from an EMBL/GenBank/DDBJ whole genome shotgun (WGS) entry which is preliminary data.</text>
</comment>
<dbReference type="Proteomes" id="UP001159042">
    <property type="component" value="Unassembled WGS sequence"/>
</dbReference>
<gene>
    <name evidence="7" type="ORF">NQ315_016918</name>
</gene>
<evidence type="ECO:0000256" key="2">
    <source>
        <dbReference type="ARBA" id="ARBA00006840"/>
    </source>
</evidence>
<feature type="transmembrane region" description="Helical" evidence="6">
    <location>
        <begin position="50"/>
        <end position="75"/>
    </location>
</feature>
<dbReference type="PANTHER" id="PTHR19282">
    <property type="entry name" value="TETRASPANIN"/>
    <property type="match status" value="1"/>
</dbReference>
<dbReference type="EMBL" id="JANEYG010000021">
    <property type="protein sequence ID" value="KAJ8919013.1"/>
    <property type="molecule type" value="Genomic_DNA"/>
</dbReference>
<proteinExistence type="inferred from homology"/>
<dbReference type="Pfam" id="PF00335">
    <property type="entry name" value="Tetraspanin"/>
    <property type="match status" value="1"/>
</dbReference>
<organism evidence="7 8">
    <name type="scientific">Exocentrus adspersus</name>
    <dbReference type="NCBI Taxonomy" id="1586481"/>
    <lineage>
        <taxon>Eukaryota</taxon>
        <taxon>Metazoa</taxon>
        <taxon>Ecdysozoa</taxon>
        <taxon>Arthropoda</taxon>
        <taxon>Hexapoda</taxon>
        <taxon>Insecta</taxon>
        <taxon>Pterygota</taxon>
        <taxon>Neoptera</taxon>
        <taxon>Endopterygota</taxon>
        <taxon>Coleoptera</taxon>
        <taxon>Polyphaga</taxon>
        <taxon>Cucujiformia</taxon>
        <taxon>Chrysomeloidea</taxon>
        <taxon>Cerambycidae</taxon>
        <taxon>Lamiinae</taxon>
        <taxon>Acanthocinini</taxon>
        <taxon>Exocentrus</taxon>
    </lineage>
</organism>
<feature type="transmembrane region" description="Helical" evidence="6">
    <location>
        <begin position="82"/>
        <end position="106"/>
    </location>
</feature>
<dbReference type="AlphaFoldDB" id="A0AAV8VXL6"/>
<keyword evidence="8" id="KW-1185">Reference proteome</keyword>
<name>A0AAV8VXL6_9CUCU</name>
<dbReference type="PIRSF" id="PIRSF002419">
    <property type="entry name" value="Tetraspanin"/>
    <property type="match status" value="1"/>
</dbReference>
<feature type="non-terminal residue" evidence="7">
    <location>
        <position position="1"/>
    </location>
</feature>
<evidence type="ECO:0000256" key="4">
    <source>
        <dbReference type="ARBA" id="ARBA00022989"/>
    </source>
</evidence>
<reference evidence="7 8" key="1">
    <citation type="journal article" date="2023" name="Insect Mol. Biol.">
        <title>Genome sequencing provides insights into the evolution of gene families encoding plant cell wall-degrading enzymes in longhorned beetles.</title>
        <authorList>
            <person name="Shin N.R."/>
            <person name="Okamura Y."/>
            <person name="Kirsch R."/>
            <person name="Pauchet Y."/>
        </authorList>
    </citation>
    <scope>NUCLEOTIDE SEQUENCE [LARGE SCALE GENOMIC DNA]</scope>
    <source>
        <strain evidence="7">EAD_L_NR</strain>
    </source>
</reference>
<comment type="similarity">
    <text evidence="2 6">Belongs to the tetraspanin (TM4SF) family.</text>
</comment>
<dbReference type="Gene3D" id="1.10.1450.10">
    <property type="entry name" value="Tetraspanin"/>
    <property type="match status" value="1"/>
</dbReference>
<dbReference type="GO" id="GO:0005886">
    <property type="term" value="C:plasma membrane"/>
    <property type="evidence" value="ECO:0007669"/>
    <property type="project" value="TreeGrafter"/>
</dbReference>
<comment type="subcellular location">
    <subcellularLocation>
        <location evidence="1 6">Membrane</location>
        <topology evidence="1 6">Multi-pass membrane protein</topology>
    </subcellularLocation>
</comment>
<evidence type="ECO:0000313" key="7">
    <source>
        <dbReference type="EMBL" id="KAJ8919013.1"/>
    </source>
</evidence>
<dbReference type="PANTHER" id="PTHR19282:SF551">
    <property type="entry name" value="RE08073P-RELATED"/>
    <property type="match status" value="1"/>
</dbReference>
<evidence type="ECO:0000256" key="1">
    <source>
        <dbReference type="ARBA" id="ARBA00004141"/>
    </source>
</evidence>
<evidence type="ECO:0000313" key="8">
    <source>
        <dbReference type="Proteomes" id="UP001159042"/>
    </source>
</evidence>
<evidence type="ECO:0000256" key="3">
    <source>
        <dbReference type="ARBA" id="ARBA00022692"/>
    </source>
</evidence>
<evidence type="ECO:0000256" key="5">
    <source>
        <dbReference type="ARBA" id="ARBA00023136"/>
    </source>
</evidence>
<feature type="transmembrane region" description="Helical" evidence="6">
    <location>
        <begin position="224"/>
        <end position="247"/>
    </location>
</feature>
<dbReference type="InterPro" id="IPR000301">
    <property type="entry name" value="Tetraspanin_animals"/>
</dbReference>
<protein>
    <recommendedName>
        <fullName evidence="6">Tetraspanin</fullName>
    </recommendedName>
</protein>
<keyword evidence="3 6" id="KW-0812">Transmembrane</keyword>
<dbReference type="SUPFAM" id="SSF48652">
    <property type="entry name" value="Tetraspanin"/>
    <property type="match status" value="1"/>
</dbReference>